<gene>
    <name evidence="6" type="primary">lptA</name>
    <name evidence="6" type="ORF">PITCH_A1430016</name>
</gene>
<dbReference type="InterPro" id="IPR005653">
    <property type="entry name" value="OstA-like_N"/>
</dbReference>
<evidence type="ECO:0000256" key="1">
    <source>
        <dbReference type="ARBA" id="ARBA00022448"/>
    </source>
</evidence>
<evidence type="ECO:0000256" key="2">
    <source>
        <dbReference type="ARBA" id="ARBA00022729"/>
    </source>
</evidence>
<evidence type="ECO:0000313" key="6">
    <source>
        <dbReference type="EMBL" id="SPD72632.1"/>
    </source>
</evidence>
<dbReference type="GO" id="GO:0017089">
    <property type="term" value="F:glycolipid transfer activity"/>
    <property type="evidence" value="ECO:0007669"/>
    <property type="project" value="TreeGrafter"/>
</dbReference>
<feature type="chain" id="PRO_5019153746" evidence="4">
    <location>
        <begin position="28"/>
        <end position="181"/>
    </location>
</feature>
<protein>
    <submittedName>
        <fullName evidence="6">Lipopolysaccharide transport periplasmic protein LptA</fullName>
    </submittedName>
</protein>
<dbReference type="EMBL" id="OJIN01000050">
    <property type="protein sequence ID" value="SPD72632.1"/>
    <property type="molecule type" value="Genomic_DNA"/>
</dbReference>
<dbReference type="GO" id="GO:0015920">
    <property type="term" value="P:lipopolysaccharide transport"/>
    <property type="evidence" value="ECO:0007669"/>
    <property type="project" value="InterPro"/>
</dbReference>
<keyword evidence="3" id="KW-0574">Periplasm</keyword>
<feature type="domain" description="Organic solvent tolerance-like N-terminal" evidence="5">
    <location>
        <begin position="44"/>
        <end position="158"/>
    </location>
</feature>
<dbReference type="InterPro" id="IPR014340">
    <property type="entry name" value="LptA"/>
</dbReference>
<evidence type="ECO:0000256" key="4">
    <source>
        <dbReference type="SAM" id="SignalP"/>
    </source>
</evidence>
<accession>A0A445MT83</accession>
<dbReference type="GO" id="GO:0001530">
    <property type="term" value="F:lipopolysaccharide binding"/>
    <property type="evidence" value="ECO:0007669"/>
    <property type="project" value="InterPro"/>
</dbReference>
<dbReference type="NCBIfam" id="TIGR03002">
    <property type="entry name" value="outer_YhbN_LptA"/>
    <property type="match status" value="1"/>
</dbReference>
<dbReference type="InterPro" id="IPR052037">
    <property type="entry name" value="LPS_export_LptA"/>
</dbReference>
<feature type="signal peptide" evidence="4">
    <location>
        <begin position="1"/>
        <end position="27"/>
    </location>
</feature>
<dbReference type="GO" id="GO:0009279">
    <property type="term" value="C:cell outer membrane"/>
    <property type="evidence" value="ECO:0007669"/>
    <property type="project" value="TreeGrafter"/>
</dbReference>
<name>A0A445MT83_9BACT</name>
<evidence type="ECO:0000259" key="5">
    <source>
        <dbReference type="Pfam" id="PF03968"/>
    </source>
</evidence>
<keyword evidence="1" id="KW-0813">Transport</keyword>
<proteinExistence type="predicted"/>
<dbReference type="Gene3D" id="2.60.450.10">
    <property type="entry name" value="Lipopolysaccharide (LPS) transport protein A like domain"/>
    <property type="match status" value="1"/>
</dbReference>
<dbReference type="GO" id="GO:0030288">
    <property type="term" value="C:outer membrane-bounded periplasmic space"/>
    <property type="evidence" value="ECO:0007669"/>
    <property type="project" value="TreeGrafter"/>
</dbReference>
<dbReference type="Pfam" id="PF03968">
    <property type="entry name" value="LptD_N"/>
    <property type="match status" value="1"/>
</dbReference>
<dbReference type="PANTHER" id="PTHR36504">
    <property type="entry name" value="LIPOPOLYSACCHARIDE EXPORT SYSTEM PROTEIN LPTA"/>
    <property type="match status" value="1"/>
</dbReference>
<sequence>MKAMRFYLLLFSVVINLSLLMPETVHPESPFDIQQKSEKQPIVIKSNTVEINNKLKVVTFSGDVTAKNNDFAIDCENMLIYYLNVPADQKTEEDKDSIDRIVATGRVIINRAKGGVATAEKATYFKEGEKLVLTGNPEVKQGDDLVKGEQITIFLKEDRSVVEGSQDNKVSVTIFPKREER</sequence>
<reference evidence="6" key="1">
    <citation type="submission" date="2018-01" db="EMBL/GenBank/DDBJ databases">
        <authorList>
            <person name="Regsiter A."/>
            <person name="William W."/>
        </authorList>
    </citation>
    <scope>NUCLEOTIDE SEQUENCE</scope>
    <source>
        <strain evidence="6">TRIP AH-1</strain>
    </source>
</reference>
<organism evidence="6">
    <name type="scientific">uncultured Desulfobacterium sp</name>
    <dbReference type="NCBI Taxonomy" id="201089"/>
    <lineage>
        <taxon>Bacteria</taxon>
        <taxon>Pseudomonadati</taxon>
        <taxon>Thermodesulfobacteriota</taxon>
        <taxon>Desulfobacteria</taxon>
        <taxon>Desulfobacterales</taxon>
        <taxon>Desulfobacteriaceae</taxon>
        <taxon>Desulfobacterium</taxon>
        <taxon>environmental samples</taxon>
    </lineage>
</organism>
<dbReference type="PANTHER" id="PTHR36504:SF1">
    <property type="entry name" value="LIPOPOLYSACCHARIDE EXPORT SYSTEM PROTEIN LPTA"/>
    <property type="match status" value="1"/>
</dbReference>
<dbReference type="AlphaFoldDB" id="A0A445MT83"/>
<evidence type="ECO:0000256" key="3">
    <source>
        <dbReference type="ARBA" id="ARBA00022764"/>
    </source>
</evidence>
<keyword evidence="2 4" id="KW-0732">Signal</keyword>